<proteinExistence type="inferred from homology"/>
<organism evidence="5 6">
    <name type="scientific">Paenibacillus aceris</name>
    <dbReference type="NCBI Taxonomy" id="869555"/>
    <lineage>
        <taxon>Bacteria</taxon>
        <taxon>Bacillati</taxon>
        <taxon>Bacillota</taxon>
        <taxon>Bacilli</taxon>
        <taxon>Bacillales</taxon>
        <taxon>Paenibacillaceae</taxon>
        <taxon>Paenibacillus</taxon>
    </lineage>
</organism>
<protein>
    <submittedName>
        <fullName evidence="5">Voltage-dependent potassium channel beta subunit</fullName>
    </submittedName>
</protein>
<evidence type="ECO:0000256" key="1">
    <source>
        <dbReference type="ARBA" id="ARBA00006515"/>
    </source>
</evidence>
<keyword evidence="5" id="KW-0407">Ion channel</keyword>
<comment type="similarity">
    <text evidence="1">Belongs to the shaker potassium channel beta subunit family.</text>
</comment>
<dbReference type="PANTHER" id="PTHR43150:SF2">
    <property type="entry name" value="HYPERKINETIC, ISOFORM M"/>
    <property type="match status" value="1"/>
</dbReference>
<gene>
    <name evidence="5" type="ORF">J2Z65_001605</name>
</gene>
<dbReference type="InterPro" id="IPR005399">
    <property type="entry name" value="K_chnl_volt-dep_bsu_KCNAB-rel"/>
</dbReference>
<accession>A0ABS4HW02</accession>
<dbReference type="Proteomes" id="UP001519344">
    <property type="component" value="Unassembled WGS sequence"/>
</dbReference>
<evidence type="ECO:0000313" key="5">
    <source>
        <dbReference type="EMBL" id="MBP1962406.1"/>
    </source>
</evidence>
<dbReference type="SUPFAM" id="SSF51430">
    <property type="entry name" value="NAD(P)-linked oxidoreductase"/>
    <property type="match status" value="1"/>
</dbReference>
<dbReference type="InterPro" id="IPR036812">
    <property type="entry name" value="NAD(P)_OxRdtase_dom_sf"/>
</dbReference>
<sequence length="327" mass="36000">MRTVKYRNVGNSGLKVSEIALGSWLTYGTAAEQKAADACIEKAFESGINFFDTANAYNRGEGEKAMGAALKPYTRSSYVLSTKVFFPMGDGPNDRGLSRKHIFEQCEASLKRLGVDYIDLYFCHRFDAQTPLEETLRALDDLTSQGKILYAAVSEWTGAQITEAAGIAERLNLRPLISNQPIYNMFERYIEREVLPVSAKKGLGQVVFSPLAQGILTGKYKPGAPLPADSRAANNSVNSIITSYLNDQVLHVVQELEQVARQLDISLAQLALAWVLRQPGVSTALIGATKPEQIEENVKAVDVQLTSETVDQIDEILKQVAHFSPKR</sequence>
<keyword evidence="3" id="KW-0560">Oxidoreductase</keyword>
<keyword evidence="5" id="KW-0813">Transport</keyword>
<dbReference type="PANTHER" id="PTHR43150">
    <property type="entry name" value="HYPERKINETIC, ISOFORM M"/>
    <property type="match status" value="1"/>
</dbReference>
<dbReference type="InterPro" id="IPR023210">
    <property type="entry name" value="NADP_OxRdtase_dom"/>
</dbReference>
<evidence type="ECO:0000313" key="6">
    <source>
        <dbReference type="Proteomes" id="UP001519344"/>
    </source>
</evidence>
<reference evidence="5 6" key="1">
    <citation type="submission" date="2021-03" db="EMBL/GenBank/DDBJ databases">
        <title>Genomic Encyclopedia of Type Strains, Phase IV (KMG-IV): sequencing the most valuable type-strain genomes for metagenomic binning, comparative biology and taxonomic classification.</title>
        <authorList>
            <person name="Goeker M."/>
        </authorList>
    </citation>
    <scope>NUCLEOTIDE SEQUENCE [LARGE SCALE GENOMIC DNA]</scope>
    <source>
        <strain evidence="5 6">DSM 24950</strain>
    </source>
</reference>
<keyword evidence="6" id="KW-1185">Reference proteome</keyword>
<keyword evidence="5" id="KW-0406">Ion transport</keyword>
<comment type="caution">
    <text evidence="5">The sequence shown here is derived from an EMBL/GenBank/DDBJ whole genome shotgun (WGS) entry which is preliminary data.</text>
</comment>
<name>A0ABS4HW02_9BACL</name>
<dbReference type="CDD" id="cd19074">
    <property type="entry name" value="Aldo_ket_red_shaker-like"/>
    <property type="match status" value="1"/>
</dbReference>
<evidence type="ECO:0000256" key="3">
    <source>
        <dbReference type="ARBA" id="ARBA00023002"/>
    </source>
</evidence>
<dbReference type="PRINTS" id="PR01577">
    <property type="entry name" value="KCNABCHANNEL"/>
</dbReference>
<dbReference type="Pfam" id="PF00248">
    <property type="entry name" value="Aldo_ket_red"/>
    <property type="match status" value="1"/>
</dbReference>
<dbReference type="EMBL" id="JAGGKV010000003">
    <property type="protein sequence ID" value="MBP1962406.1"/>
    <property type="molecule type" value="Genomic_DNA"/>
</dbReference>
<evidence type="ECO:0000256" key="2">
    <source>
        <dbReference type="ARBA" id="ARBA00022857"/>
    </source>
</evidence>
<evidence type="ECO:0000259" key="4">
    <source>
        <dbReference type="Pfam" id="PF00248"/>
    </source>
</evidence>
<keyword evidence="2" id="KW-0521">NADP</keyword>
<feature type="domain" description="NADP-dependent oxidoreductase" evidence="4">
    <location>
        <begin position="18"/>
        <end position="317"/>
    </location>
</feature>
<dbReference type="Gene3D" id="3.20.20.100">
    <property type="entry name" value="NADP-dependent oxidoreductase domain"/>
    <property type="match status" value="1"/>
</dbReference>
<dbReference type="GO" id="GO:0034220">
    <property type="term" value="P:monoatomic ion transmembrane transport"/>
    <property type="evidence" value="ECO:0007669"/>
    <property type="project" value="UniProtKB-KW"/>
</dbReference>